<evidence type="ECO:0000313" key="6">
    <source>
        <dbReference type="EMBL" id="MDT0352590.1"/>
    </source>
</evidence>
<evidence type="ECO:0000313" key="7">
    <source>
        <dbReference type="Proteomes" id="UP001183202"/>
    </source>
</evidence>
<dbReference type="InterPro" id="IPR050492">
    <property type="entry name" value="Bact_metal-bind_prot9"/>
</dbReference>
<dbReference type="EMBL" id="JAVREJ010000019">
    <property type="protein sequence ID" value="MDT0352590.1"/>
    <property type="molecule type" value="Genomic_DNA"/>
</dbReference>
<keyword evidence="2" id="KW-0813">Transport</keyword>
<keyword evidence="4 5" id="KW-0732">Signal</keyword>
<evidence type="ECO:0000256" key="2">
    <source>
        <dbReference type="ARBA" id="ARBA00022448"/>
    </source>
</evidence>
<evidence type="ECO:0000256" key="1">
    <source>
        <dbReference type="ARBA" id="ARBA00004196"/>
    </source>
</evidence>
<reference evidence="7" key="1">
    <citation type="submission" date="2023-07" db="EMBL/GenBank/DDBJ databases">
        <title>30 novel species of actinomycetes from the DSMZ collection.</title>
        <authorList>
            <person name="Nouioui I."/>
        </authorList>
    </citation>
    <scope>NUCLEOTIDE SEQUENCE [LARGE SCALE GENOMIC DNA]</scope>
    <source>
        <strain evidence="7">DSM 45834</strain>
    </source>
</reference>
<dbReference type="PROSITE" id="PS51257">
    <property type="entry name" value="PROKAR_LIPOPROTEIN"/>
    <property type="match status" value="1"/>
</dbReference>
<dbReference type="PANTHER" id="PTHR42953">
    <property type="entry name" value="HIGH-AFFINITY ZINC UPTAKE SYSTEM PROTEIN ZNUA-RELATED"/>
    <property type="match status" value="1"/>
</dbReference>
<gene>
    <name evidence="6" type="ORF">RM445_23990</name>
</gene>
<dbReference type="Pfam" id="PF01297">
    <property type="entry name" value="ZnuA"/>
    <property type="match status" value="1"/>
</dbReference>
<dbReference type="Gene3D" id="3.40.50.1980">
    <property type="entry name" value="Nitrogenase molybdenum iron protein domain"/>
    <property type="match status" value="2"/>
</dbReference>
<name>A0ABU2NF52_9PSEU</name>
<evidence type="ECO:0000256" key="3">
    <source>
        <dbReference type="ARBA" id="ARBA00022723"/>
    </source>
</evidence>
<keyword evidence="3" id="KW-0479">Metal-binding</keyword>
<protein>
    <submittedName>
        <fullName evidence="6">Zinc ABC transporter substrate-binding protein</fullName>
    </submittedName>
</protein>
<comment type="caution">
    <text evidence="6">The sequence shown here is derived from an EMBL/GenBank/DDBJ whole genome shotgun (WGS) entry which is preliminary data.</text>
</comment>
<dbReference type="PANTHER" id="PTHR42953:SF1">
    <property type="entry name" value="METAL-BINDING PROTEIN HI_0362-RELATED"/>
    <property type="match status" value="1"/>
</dbReference>
<evidence type="ECO:0000256" key="4">
    <source>
        <dbReference type="ARBA" id="ARBA00022729"/>
    </source>
</evidence>
<accession>A0ABU2NF52</accession>
<dbReference type="InterPro" id="IPR006127">
    <property type="entry name" value="ZnuA-like"/>
</dbReference>
<sequence>MLRALPGLFALALALSACDGSGESAPAPGPAPGTIPVVASTDVYGALVQAVGGDRVAVTSLIDDPAADPHSYEAPPAAAAAVARARLVVVNGGGYDDFAERLAPGPDAAVIDVVALSGLSAPAGGEFNEHVWYSLPTMKKLAGQIAADLGTADPAGAPQFTTNADAFGARIDGLVARVDALEAAHSGTRIAVTEPVPLYLTDAAGLVDATPPEFSEAVEEDADPPAAVVAATLDLFRADPVRVLLVNAQTRTAVTDQVEQTARAAGVPVVEVGETLPAGTDDYVEWISGQLDLLTKALDRP</sequence>
<dbReference type="SUPFAM" id="SSF53807">
    <property type="entry name" value="Helical backbone' metal receptor"/>
    <property type="match status" value="1"/>
</dbReference>
<dbReference type="RefSeq" id="WP_311559115.1">
    <property type="nucleotide sequence ID" value="NZ_JAVREJ010000019.1"/>
</dbReference>
<feature type="chain" id="PRO_5047375772" evidence="5">
    <location>
        <begin position="20"/>
        <end position="301"/>
    </location>
</feature>
<proteinExistence type="predicted"/>
<organism evidence="6 7">
    <name type="scientific">Pseudonocardia charpentierae</name>
    <dbReference type="NCBI Taxonomy" id="3075545"/>
    <lineage>
        <taxon>Bacteria</taxon>
        <taxon>Bacillati</taxon>
        <taxon>Actinomycetota</taxon>
        <taxon>Actinomycetes</taxon>
        <taxon>Pseudonocardiales</taxon>
        <taxon>Pseudonocardiaceae</taxon>
        <taxon>Pseudonocardia</taxon>
    </lineage>
</organism>
<dbReference type="Proteomes" id="UP001183202">
    <property type="component" value="Unassembled WGS sequence"/>
</dbReference>
<keyword evidence="7" id="KW-1185">Reference proteome</keyword>
<feature type="signal peptide" evidence="5">
    <location>
        <begin position="1"/>
        <end position="19"/>
    </location>
</feature>
<evidence type="ECO:0000256" key="5">
    <source>
        <dbReference type="SAM" id="SignalP"/>
    </source>
</evidence>
<comment type="subcellular location">
    <subcellularLocation>
        <location evidence="1">Cell envelope</location>
    </subcellularLocation>
</comment>